<sequence length="191" mass="22762">MEQSWECETPLLHCPISLIPVVVRRVELKKVKGVLIAPIWKGQVWWTALMRITICQKELGNIQDVLKEGAWMKRNNQKLPPGKIEIFMVDGERRENNYSNNAYQMQDQQDNQYKEQQRDGTQAGRDMHVLQQYLQNTRLINPEQLYNYQHWNNHILQQAFTLHVSNRENQRHVQFKQGTPFQRYSNSWASQ</sequence>
<evidence type="ECO:0000313" key="2">
    <source>
        <dbReference type="Proteomes" id="UP000324800"/>
    </source>
</evidence>
<dbReference type="Proteomes" id="UP000324800">
    <property type="component" value="Unassembled WGS sequence"/>
</dbReference>
<protein>
    <submittedName>
        <fullName evidence="1">Uncharacterized protein</fullName>
    </submittedName>
</protein>
<dbReference type="EMBL" id="SNRW01006648">
    <property type="protein sequence ID" value="KAA6382676.1"/>
    <property type="molecule type" value="Genomic_DNA"/>
</dbReference>
<proteinExistence type="predicted"/>
<reference evidence="1 2" key="1">
    <citation type="submission" date="2019-03" db="EMBL/GenBank/DDBJ databases">
        <title>Single cell metagenomics reveals metabolic interactions within the superorganism composed of flagellate Streblomastix strix and complex community of Bacteroidetes bacteria on its surface.</title>
        <authorList>
            <person name="Treitli S.C."/>
            <person name="Kolisko M."/>
            <person name="Husnik F."/>
            <person name="Keeling P."/>
            <person name="Hampl V."/>
        </authorList>
    </citation>
    <scope>NUCLEOTIDE SEQUENCE [LARGE SCALE GENOMIC DNA]</scope>
    <source>
        <strain evidence="1">ST1C</strain>
    </source>
</reference>
<organism evidence="1 2">
    <name type="scientific">Streblomastix strix</name>
    <dbReference type="NCBI Taxonomy" id="222440"/>
    <lineage>
        <taxon>Eukaryota</taxon>
        <taxon>Metamonada</taxon>
        <taxon>Preaxostyla</taxon>
        <taxon>Oxymonadida</taxon>
        <taxon>Streblomastigidae</taxon>
        <taxon>Streblomastix</taxon>
    </lineage>
</organism>
<gene>
    <name evidence="1" type="ORF">EZS28_021795</name>
</gene>
<evidence type="ECO:0000313" key="1">
    <source>
        <dbReference type="EMBL" id="KAA6382676.1"/>
    </source>
</evidence>
<comment type="caution">
    <text evidence="1">The sequence shown here is derived from an EMBL/GenBank/DDBJ whole genome shotgun (WGS) entry which is preliminary data.</text>
</comment>
<dbReference type="AlphaFoldDB" id="A0A5J4VJQ6"/>
<name>A0A5J4VJQ6_9EUKA</name>
<accession>A0A5J4VJQ6</accession>